<keyword evidence="17" id="KW-1185">Reference proteome</keyword>
<dbReference type="OrthoDB" id="8118055at2759"/>
<dbReference type="InterPro" id="IPR050749">
    <property type="entry name" value="Glycosyl_Hydrolase_47"/>
</dbReference>
<feature type="active site" evidence="10">
    <location>
        <position position="338"/>
    </location>
</feature>
<keyword evidence="13" id="KW-0326">Glycosidase</keyword>
<comment type="catalytic activity">
    <reaction evidence="9">
        <text>N(4)-(alpha-D-Man-(1-&gt;2)-alpha-D-Man-(1-&gt;2)-alpha-D-Man-(1-&gt;3)-[alpha-D-Man-(1-&gt;2)-alpha-D-Man-(1-&gt;3)-[alpha-D-Man-(1-&gt;2)-alpha-D-Man-(1-&gt;6)]-alpha-D-Man-(1-&gt;6)]-beta-D-Man-(1-&gt;4)-beta-D-GlcNAc-(1-&gt;4)-beta-D-GlcNAc)-L-asparaginyl-[protein] (N-glucan mannose isomer 9A1,2,3B1,2,3) + 4 H2O = N(4)-(alpha-D-Man-(1-&gt;3)-[alpha-D-Man-(1-&gt;3)-[alpha-D-Man-(1-&gt;6)]-alpha-D-Man-(1-&gt;6)]-beta-D-Man-(1-&gt;4)-beta-D-GlcNAc-(1-&gt;4)-beta-D-GlcNAc)-L-asparaginyl-[protein] (N-glucan mannose isomer 5A1,2) + 4 beta-D-mannose</text>
        <dbReference type="Rhea" id="RHEA:56008"/>
        <dbReference type="Rhea" id="RHEA-COMP:14356"/>
        <dbReference type="Rhea" id="RHEA-COMP:14367"/>
        <dbReference type="ChEBI" id="CHEBI:15377"/>
        <dbReference type="ChEBI" id="CHEBI:28563"/>
        <dbReference type="ChEBI" id="CHEBI:59087"/>
        <dbReference type="ChEBI" id="CHEBI:139493"/>
        <dbReference type="EC" id="3.2.1.113"/>
    </reaction>
</comment>
<evidence type="ECO:0000256" key="12">
    <source>
        <dbReference type="PIRSR" id="PIRSR601382-3"/>
    </source>
</evidence>
<feature type="transmembrane region" description="Helical" evidence="15">
    <location>
        <begin position="53"/>
        <end position="71"/>
    </location>
</feature>
<proteinExistence type="inferred from homology"/>
<evidence type="ECO:0000256" key="8">
    <source>
        <dbReference type="ARBA" id="ARBA00047669"/>
    </source>
</evidence>
<keyword evidence="15" id="KW-1133">Transmembrane helix</keyword>
<dbReference type="GO" id="GO:0004571">
    <property type="term" value="F:mannosyl-oligosaccharide 1,2-alpha-mannosidase activity"/>
    <property type="evidence" value="ECO:0007669"/>
    <property type="project" value="UniProtKB-EC"/>
</dbReference>
<feature type="disulfide bond" evidence="12">
    <location>
        <begin position="412"/>
        <end position="476"/>
    </location>
</feature>
<dbReference type="InterPro" id="IPR036026">
    <property type="entry name" value="Seven-hairpin_glycosidases"/>
</dbReference>
<evidence type="ECO:0000256" key="15">
    <source>
        <dbReference type="SAM" id="Phobius"/>
    </source>
</evidence>
<keyword evidence="15" id="KW-0472">Membrane</keyword>
<dbReference type="EC" id="3.2.1.-" evidence="13"/>
<dbReference type="GO" id="GO:0016020">
    <property type="term" value="C:membrane"/>
    <property type="evidence" value="ECO:0007669"/>
    <property type="project" value="InterPro"/>
</dbReference>
<dbReference type="GO" id="GO:0005975">
    <property type="term" value="P:carbohydrate metabolic process"/>
    <property type="evidence" value="ECO:0007669"/>
    <property type="project" value="InterPro"/>
</dbReference>
<evidence type="ECO:0000256" key="14">
    <source>
        <dbReference type="SAM" id="MobiDB-lite"/>
    </source>
</evidence>
<dbReference type="Gene3D" id="1.50.10.10">
    <property type="match status" value="1"/>
</dbReference>
<comment type="similarity">
    <text evidence="3 13">Belongs to the glycosyl hydrolase 47 family.</text>
</comment>
<evidence type="ECO:0000256" key="5">
    <source>
        <dbReference type="ARBA" id="ARBA00022801"/>
    </source>
</evidence>
<comment type="catalytic activity">
    <reaction evidence="8">
        <text>N(4)-(alpha-D-Man-(1-&gt;2)-alpha-D-Man-(1-&gt;2)-alpha-D-Man-(1-&gt;3)-[alpha-D-Man-(1-&gt;3)-[alpha-D-Man-(1-&gt;2)-alpha-D-Man-(1-&gt;6)]-alpha-D-Man-(1-&gt;6)]-beta-D-Man-(1-&gt;4)-beta-D-GlcNAc-(1-&gt;4)-beta-D-GlcNAc)-L-asparaginyl-[protein] (N-glucan mannose isomer 8A1,2,3B1,3) + 3 H2O = N(4)-(alpha-D-Man-(1-&gt;3)-[alpha-D-Man-(1-&gt;3)-[alpha-D-Man-(1-&gt;6)]-alpha-D-Man-(1-&gt;6)]-beta-D-Man-(1-&gt;4)-beta-D-GlcNAc-(1-&gt;4)-beta-D-GlcNAc)-L-asparaginyl-[protein] (N-glucan mannose isomer 5A1,2) + 3 beta-D-mannose</text>
        <dbReference type="Rhea" id="RHEA:56028"/>
        <dbReference type="Rhea" id="RHEA-COMP:14358"/>
        <dbReference type="Rhea" id="RHEA-COMP:14367"/>
        <dbReference type="ChEBI" id="CHEBI:15377"/>
        <dbReference type="ChEBI" id="CHEBI:28563"/>
        <dbReference type="ChEBI" id="CHEBI:59087"/>
        <dbReference type="ChEBI" id="CHEBI:60628"/>
        <dbReference type="EC" id="3.2.1.113"/>
    </reaction>
</comment>
<feature type="active site" description="Proton donor" evidence="10">
    <location>
        <position position="489"/>
    </location>
</feature>
<accession>A0A8H6WLR6</accession>
<organism evidence="16 17">
    <name type="scientific">Mycena chlorophos</name>
    <name type="common">Agaric fungus</name>
    <name type="synonym">Agaricus chlorophos</name>
    <dbReference type="NCBI Taxonomy" id="658473"/>
    <lineage>
        <taxon>Eukaryota</taxon>
        <taxon>Fungi</taxon>
        <taxon>Dikarya</taxon>
        <taxon>Basidiomycota</taxon>
        <taxon>Agaricomycotina</taxon>
        <taxon>Agaricomycetes</taxon>
        <taxon>Agaricomycetidae</taxon>
        <taxon>Agaricales</taxon>
        <taxon>Marasmiineae</taxon>
        <taxon>Mycenaceae</taxon>
        <taxon>Mycena</taxon>
    </lineage>
</organism>
<evidence type="ECO:0000256" key="13">
    <source>
        <dbReference type="RuleBase" id="RU361193"/>
    </source>
</evidence>
<dbReference type="EMBL" id="JACAZE010000001">
    <property type="protein sequence ID" value="KAF7323294.1"/>
    <property type="molecule type" value="Genomic_DNA"/>
</dbReference>
<dbReference type="Proteomes" id="UP000613580">
    <property type="component" value="Unassembled WGS sequence"/>
</dbReference>
<evidence type="ECO:0000256" key="4">
    <source>
        <dbReference type="ARBA" id="ARBA00022723"/>
    </source>
</evidence>
<keyword evidence="6 11" id="KW-0106">Calcium</keyword>
<protein>
    <recommendedName>
        <fullName evidence="13">alpha-1,2-Mannosidase</fullName>
        <ecNumber evidence="13">3.2.1.-</ecNumber>
    </recommendedName>
</protein>
<comment type="caution">
    <text evidence="16">The sequence shown here is derived from an EMBL/GenBank/DDBJ whole genome shotgun (WGS) entry which is preliminary data.</text>
</comment>
<keyword evidence="7 12" id="KW-1015">Disulfide bond</keyword>
<name>A0A8H6WLR6_MYCCL</name>
<evidence type="ECO:0000313" key="17">
    <source>
        <dbReference type="Proteomes" id="UP000613580"/>
    </source>
</evidence>
<evidence type="ECO:0000256" key="10">
    <source>
        <dbReference type="PIRSR" id="PIRSR601382-1"/>
    </source>
</evidence>
<comment type="cofactor">
    <cofactor evidence="1 11">
        <name>Ca(2+)</name>
        <dbReference type="ChEBI" id="CHEBI:29108"/>
    </cofactor>
</comment>
<evidence type="ECO:0000256" key="1">
    <source>
        <dbReference type="ARBA" id="ARBA00001913"/>
    </source>
</evidence>
<dbReference type="GO" id="GO:0005783">
    <property type="term" value="C:endoplasmic reticulum"/>
    <property type="evidence" value="ECO:0007669"/>
    <property type="project" value="TreeGrafter"/>
</dbReference>
<evidence type="ECO:0000256" key="2">
    <source>
        <dbReference type="ARBA" id="ARBA00004922"/>
    </source>
</evidence>
<dbReference type="GO" id="GO:0005509">
    <property type="term" value="F:calcium ion binding"/>
    <property type="evidence" value="ECO:0007669"/>
    <property type="project" value="InterPro"/>
</dbReference>
<evidence type="ECO:0000256" key="3">
    <source>
        <dbReference type="ARBA" id="ARBA00007658"/>
    </source>
</evidence>
<dbReference type="Pfam" id="PF01532">
    <property type="entry name" value="Glyco_hydro_47"/>
    <property type="match status" value="1"/>
</dbReference>
<dbReference type="SUPFAM" id="SSF48225">
    <property type="entry name" value="Seven-hairpin glycosidases"/>
    <property type="match status" value="1"/>
</dbReference>
<dbReference type="PANTHER" id="PTHR11742">
    <property type="entry name" value="MANNOSYL-OLIGOSACCHARIDE ALPHA-1,2-MANNOSIDASE-RELATED"/>
    <property type="match status" value="1"/>
</dbReference>
<keyword evidence="4 11" id="KW-0479">Metal-binding</keyword>
<dbReference type="GO" id="GO:0036503">
    <property type="term" value="P:ERAD pathway"/>
    <property type="evidence" value="ECO:0007669"/>
    <property type="project" value="UniProtKB-ARBA"/>
</dbReference>
<dbReference type="InterPro" id="IPR001382">
    <property type="entry name" value="Glyco_hydro_47"/>
</dbReference>
<evidence type="ECO:0000256" key="6">
    <source>
        <dbReference type="ARBA" id="ARBA00022837"/>
    </source>
</evidence>
<evidence type="ECO:0000313" key="16">
    <source>
        <dbReference type="EMBL" id="KAF7323294.1"/>
    </source>
</evidence>
<dbReference type="AlphaFoldDB" id="A0A8H6WLR6"/>
<sequence>MSMYMRRYGWNACALDAWRKASASDVIVIHFVPALTSRRRDNAKMRRRSPLQILGLLLLAGLALHLVQVILPHFRSRDFEIPTTKQWDVDAEIAENQLSALKSTTQLEDEAPRIPWLPADRPKRDAVVAAFKYAWSAYAQDAMGSDEYHPLSHRGTNLSRSGGIGYTVVDALDTMLLMKLDNEYAHAAEWVRNELSFDRDGGDRCFNTFETTIRVLGGLLSAYHLSNDPMYLTHATDLADRILPSFNTNSGLPLTSSNLRMRVGIADSTVSTAEATTLQLEFRYLAQLTGNSEYWYKVEKVMQVVEKAKLPNRLVPISMSASDGKFVQSEIRLGSRGDSYYEYLLKQYLQTGREEGVYRKMYEEAMGGIHKELIKQTPRHKIWYTAELSPSSRGGDWRKSWSLHDKQDHLVCFLGGSLMLGATTVHRADANRRYPRAPVVPATSKPKPLSRPPKMSELTETGRRDWEAGMKLIDGCMETHKTATGLSPEIAMFTTEPAQPNRDWHIKGSKPGGPASYDARYMLRPETTESLFLAWRLTGDEVYREHAWGIFEAIEKHARLEGGGYATVIDVDTVPVSLDDKQETFFLSETLKYLYLTFADESVLPLEDHVLNTEAHPLPIFKPTITPHFTL</sequence>
<comment type="pathway">
    <text evidence="2">Protein modification; protein glycosylation.</text>
</comment>
<evidence type="ECO:0000256" key="9">
    <source>
        <dbReference type="ARBA" id="ARBA00048605"/>
    </source>
</evidence>
<feature type="active site" description="Proton donor" evidence="10">
    <location>
        <position position="210"/>
    </location>
</feature>
<gene>
    <name evidence="16" type="ORF">HMN09_00110200</name>
</gene>
<feature type="region of interest" description="Disordered" evidence="14">
    <location>
        <begin position="438"/>
        <end position="458"/>
    </location>
</feature>
<feature type="binding site" evidence="11">
    <location>
        <position position="613"/>
    </location>
    <ligand>
        <name>Ca(2+)</name>
        <dbReference type="ChEBI" id="CHEBI:29108"/>
    </ligand>
</feature>
<dbReference type="PRINTS" id="PR00747">
    <property type="entry name" value="GLYHDRLASE47"/>
</dbReference>
<keyword evidence="15" id="KW-0812">Transmembrane</keyword>
<keyword evidence="5 13" id="KW-0378">Hydrolase</keyword>
<dbReference type="PANTHER" id="PTHR11742:SF55">
    <property type="entry name" value="ENDOPLASMIC RETICULUM MANNOSYL-OLIGOSACCHARIDE 1,2-ALPHA-MANNOSIDASE"/>
    <property type="match status" value="1"/>
</dbReference>
<evidence type="ECO:0000256" key="11">
    <source>
        <dbReference type="PIRSR" id="PIRSR601382-2"/>
    </source>
</evidence>
<reference evidence="16" key="1">
    <citation type="submission" date="2020-05" db="EMBL/GenBank/DDBJ databases">
        <title>Mycena genomes resolve the evolution of fungal bioluminescence.</title>
        <authorList>
            <person name="Tsai I.J."/>
        </authorList>
    </citation>
    <scope>NUCLEOTIDE SEQUENCE</scope>
    <source>
        <strain evidence="16">110903Hualien_Pintung</strain>
    </source>
</reference>
<evidence type="ECO:0000256" key="7">
    <source>
        <dbReference type="ARBA" id="ARBA00023157"/>
    </source>
</evidence>
<dbReference type="InterPro" id="IPR012341">
    <property type="entry name" value="6hp_glycosidase-like_sf"/>
</dbReference>
<feature type="active site" evidence="10">
    <location>
        <position position="526"/>
    </location>
</feature>